<gene>
    <name evidence="2" type="ORF">HGRIS_009046</name>
</gene>
<keyword evidence="3" id="KW-1185">Reference proteome</keyword>
<dbReference type="Proteomes" id="UP001556367">
    <property type="component" value="Unassembled WGS sequence"/>
</dbReference>
<feature type="signal peptide" evidence="1">
    <location>
        <begin position="1"/>
        <end position="20"/>
    </location>
</feature>
<feature type="chain" id="PRO_5045090796" evidence="1">
    <location>
        <begin position="21"/>
        <end position="162"/>
    </location>
</feature>
<evidence type="ECO:0000313" key="3">
    <source>
        <dbReference type="Proteomes" id="UP001556367"/>
    </source>
</evidence>
<evidence type="ECO:0000256" key="1">
    <source>
        <dbReference type="SAM" id="SignalP"/>
    </source>
</evidence>
<organism evidence="2 3">
    <name type="scientific">Hohenbuehelia grisea</name>
    <dbReference type="NCBI Taxonomy" id="104357"/>
    <lineage>
        <taxon>Eukaryota</taxon>
        <taxon>Fungi</taxon>
        <taxon>Dikarya</taxon>
        <taxon>Basidiomycota</taxon>
        <taxon>Agaricomycotina</taxon>
        <taxon>Agaricomycetes</taxon>
        <taxon>Agaricomycetidae</taxon>
        <taxon>Agaricales</taxon>
        <taxon>Pleurotineae</taxon>
        <taxon>Pleurotaceae</taxon>
        <taxon>Hohenbuehelia</taxon>
    </lineage>
</organism>
<keyword evidence="1" id="KW-0732">Signal</keyword>
<protein>
    <submittedName>
        <fullName evidence="2">Uncharacterized protein</fullName>
    </submittedName>
</protein>
<name>A0ABR3J0D9_9AGAR</name>
<sequence>MVRIISAAAVAAVLAGAVSAQVPIPVLVGKLGSMDCNRSRLQLVRAISSTAENMLKINAASDPSLAQVVDTATGGLSAAGQGIRGVADSALATGDIPGNSNMVIGQGILTTYNALKGVQSADPGVTASKQTIITAIKAGKAVLEKCGAGVGGPAPPAPAEIQ</sequence>
<proteinExistence type="predicted"/>
<accession>A0ABR3J0D9</accession>
<comment type="caution">
    <text evidence="2">The sequence shown here is derived from an EMBL/GenBank/DDBJ whole genome shotgun (WGS) entry which is preliminary data.</text>
</comment>
<evidence type="ECO:0000313" key="2">
    <source>
        <dbReference type="EMBL" id="KAL0948941.1"/>
    </source>
</evidence>
<reference evidence="3" key="1">
    <citation type="submission" date="2024-06" db="EMBL/GenBank/DDBJ databases">
        <title>Multi-omics analyses provide insights into the biosynthesis of the anticancer antibiotic pleurotin in Hohenbuehelia grisea.</title>
        <authorList>
            <person name="Weaver J.A."/>
            <person name="Alberti F."/>
        </authorList>
    </citation>
    <scope>NUCLEOTIDE SEQUENCE [LARGE SCALE GENOMIC DNA]</scope>
    <source>
        <strain evidence="3">T-177</strain>
    </source>
</reference>
<dbReference type="EMBL" id="JASNQZ010000012">
    <property type="protein sequence ID" value="KAL0948941.1"/>
    <property type="molecule type" value="Genomic_DNA"/>
</dbReference>